<dbReference type="RefSeq" id="WP_187964375.1">
    <property type="nucleotide sequence ID" value="NZ_JACVDC010000007.1"/>
</dbReference>
<gene>
    <name evidence="1" type="ORF">IBL28_04540</name>
</gene>
<evidence type="ECO:0000313" key="1">
    <source>
        <dbReference type="EMBL" id="MBC9795223.1"/>
    </source>
</evidence>
<sequence length="318" mass="34576">MNGIEFEYHKIASKFLDTDIMVSTAYTTGNDFLGDEYEEEDAKSDIMGDKANIMNDKYDNDLCDDCDPPVIKLKEVVVFGKRKGSDTPKWTSEVTTPYARSFSNWMEEYADQYGFSGSNEEVQMQYAARFGSTYKEPKHNALEDVDVIAFIAGWRAGALSWEDGSVGSDLQKAATYSIGGTIAVTFFAPMLGENLIGNIGLNTGRTAIINGVGNFGGQVIANGGRIDRVDYFDVAISAACNGYTSILAQSVVDYDGKFSINTGSDALYNFALGTALNKTPGLPKSWNLSKTNRTLYDTYISIGTNAVGEGVRSLNGKD</sequence>
<proteinExistence type="predicted"/>
<evidence type="ECO:0000313" key="2">
    <source>
        <dbReference type="Proteomes" id="UP000653730"/>
    </source>
</evidence>
<protein>
    <submittedName>
        <fullName evidence="1">Uncharacterized protein</fullName>
    </submittedName>
</protein>
<organism evidence="1 2">
    <name type="scientific">Sinomicrobium weinanense</name>
    <dbReference type="NCBI Taxonomy" id="2842200"/>
    <lineage>
        <taxon>Bacteria</taxon>
        <taxon>Pseudomonadati</taxon>
        <taxon>Bacteroidota</taxon>
        <taxon>Flavobacteriia</taxon>
        <taxon>Flavobacteriales</taxon>
        <taxon>Flavobacteriaceae</taxon>
        <taxon>Sinomicrobium</taxon>
    </lineage>
</organism>
<name>A0A926JPT3_9FLAO</name>
<accession>A0A926JPT3</accession>
<dbReference type="AlphaFoldDB" id="A0A926JPT3"/>
<reference evidence="1 2" key="1">
    <citation type="submission" date="2020-09" db="EMBL/GenBank/DDBJ databases">
        <title>Sinomicrobium weinanense sp. nov., a halophilic bacteria isolated from saline-alkali soil.</title>
        <authorList>
            <person name="Wu P."/>
            <person name="Ren H."/>
            <person name="Mei Y."/>
            <person name="Liang Y."/>
            <person name="Chen Z."/>
        </authorList>
    </citation>
    <scope>NUCLEOTIDE SEQUENCE [LARGE SCALE GENOMIC DNA]</scope>
    <source>
        <strain evidence="1 2">FJxs</strain>
    </source>
</reference>
<dbReference type="Proteomes" id="UP000653730">
    <property type="component" value="Unassembled WGS sequence"/>
</dbReference>
<dbReference type="EMBL" id="JACVDC010000007">
    <property type="protein sequence ID" value="MBC9795223.1"/>
    <property type="molecule type" value="Genomic_DNA"/>
</dbReference>
<comment type="caution">
    <text evidence="1">The sequence shown here is derived from an EMBL/GenBank/DDBJ whole genome shotgun (WGS) entry which is preliminary data.</text>
</comment>
<keyword evidence="2" id="KW-1185">Reference proteome</keyword>